<keyword evidence="8" id="KW-1185">Reference proteome</keyword>
<dbReference type="GO" id="GO:0034727">
    <property type="term" value="P:piecemeal microautophagy of the nucleus"/>
    <property type="evidence" value="ECO:0007669"/>
    <property type="project" value="TreeGrafter"/>
</dbReference>
<evidence type="ECO:0000256" key="1">
    <source>
        <dbReference type="ARBA" id="ARBA00013804"/>
    </source>
</evidence>
<dbReference type="STRING" id="1051890.A0A3N4LHV5"/>
<feature type="region of interest" description="Disordered" evidence="5">
    <location>
        <begin position="75"/>
        <end position="100"/>
    </location>
</feature>
<keyword evidence="4" id="KW-0175">Coiled coil</keyword>
<organism evidence="7 8">
    <name type="scientific">Terfezia boudieri ATCC MYA-4762</name>
    <dbReference type="NCBI Taxonomy" id="1051890"/>
    <lineage>
        <taxon>Eukaryota</taxon>
        <taxon>Fungi</taxon>
        <taxon>Dikarya</taxon>
        <taxon>Ascomycota</taxon>
        <taxon>Pezizomycotina</taxon>
        <taxon>Pezizomycetes</taxon>
        <taxon>Pezizales</taxon>
        <taxon>Pezizaceae</taxon>
        <taxon>Terfezia</taxon>
    </lineage>
</organism>
<dbReference type="PANTHER" id="PTHR13222">
    <property type="entry name" value="RB1-INDUCIBLE COILED-COIL"/>
    <property type="match status" value="1"/>
</dbReference>
<proteinExistence type="inferred from homology"/>
<keyword evidence="2 3" id="KW-0072">Autophagy</keyword>
<dbReference type="GO" id="GO:0015031">
    <property type="term" value="P:protein transport"/>
    <property type="evidence" value="ECO:0007669"/>
    <property type="project" value="UniProtKB-KW"/>
</dbReference>
<feature type="domain" description="Autophagy protein ATG17-like" evidence="6">
    <location>
        <begin position="112"/>
        <end position="444"/>
    </location>
</feature>
<dbReference type="GO" id="GO:1990316">
    <property type="term" value="C:Atg1/ULK1 kinase complex"/>
    <property type="evidence" value="ECO:0007669"/>
    <property type="project" value="TreeGrafter"/>
</dbReference>
<feature type="coiled-coil region" evidence="4">
    <location>
        <begin position="408"/>
        <end position="439"/>
    </location>
</feature>
<evidence type="ECO:0000313" key="8">
    <source>
        <dbReference type="Proteomes" id="UP000267821"/>
    </source>
</evidence>
<dbReference type="GO" id="GO:0034517">
    <property type="term" value="P:ribophagy"/>
    <property type="evidence" value="ECO:0007669"/>
    <property type="project" value="TreeGrafter"/>
</dbReference>
<comment type="subcellular location">
    <subcellularLocation>
        <location evidence="3">Preautophagosomal structure membrane</location>
        <topology evidence="3">Peripheral membrane protein</topology>
    </subcellularLocation>
    <subcellularLocation>
        <location evidence="3">Vacuole membrane</location>
        <topology evidence="3">Peripheral membrane protein</topology>
    </subcellularLocation>
    <text evidence="3">During pexophagy, accumulates in the vacuolar membrane region, where the peroxisomes contact the vacuole.</text>
</comment>
<feature type="coiled-coil region" evidence="4">
    <location>
        <begin position="693"/>
        <end position="720"/>
    </location>
</feature>
<accession>A0A3N4LHV5</accession>
<dbReference type="Pfam" id="PF04108">
    <property type="entry name" value="ATG17_like"/>
    <property type="match status" value="1"/>
</dbReference>
<comment type="function">
    <text evidence="3">Involved in cytoplasm to vacuole transport (Cvt), pexophagy, mitophagy and nucleophagy. Recruits mitochondria for their selective degradation via autophagy (mitophagy) during starvation. Works as scaffold proteins that recruit ATG proteins to the pre-autophagosome (PAS), the site of vesicle/autophagosome formation. Required for the Cvt vesicles completion.</text>
</comment>
<evidence type="ECO:0000313" key="7">
    <source>
        <dbReference type="EMBL" id="RPB21059.1"/>
    </source>
</evidence>
<dbReference type="GO" id="GO:0061709">
    <property type="term" value="P:reticulophagy"/>
    <property type="evidence" value="ECO:0007669"/>
    <property type="project" value="TreeGrafter"/>
</dbReference>
<evidence type="ECO:0000259" key="6">
    <source>
        <dbReference type="Pfam" id="PF04108"/>
    </source>
</evidence>
<protein>
    <recommendedName>
        <fullName evidence="1 3">Autophagy-related protein 11</fullName>
    </recommendedName>
</protein>
<dbReference type="OrthoDB" id="447953at2759"/>
<evidence type="ECO:0000256" key="3">
    <source>
        <dbReference type="RuleBase" id="RU367075"/>
    </source>
</evidence>
<dbReference type="GO" id="GO:0000422">
    <property type="term" value="P:autophagy of mitochondrion"/>
    <property type="evidence" value="ECO:0007669"/>
    <property type="project" value="TreeGrafter"/>
</dbReference>
<keyword evidence="3" id="KW-0472">Membrane</keyword>
<evidence type="ECO:0000256" key="2">
    <source>
        <dbReference type="ARBA" id="ARBA00023006"/>
    </source>
</evidence>
<dbReference type="GO" id="GO:1903599">
    <property type="term" value="P:positive regulation of autophagy of mitochondrion"/>
    <property type="evidence" value="ECO:0007669"/>
    <property type="project" value="UniProtKB-UniRule"/>
</dbReference>
<keyword evidence="3" id="KW-0813">Transport</keyword>
<gene>
    <name evidence="7" type="ORF">L211DRAFT_458830</name>
</gene>
<name>A0A3N4LHV5_9PEZI</name>
<dbReference type="InterPro" id="IPR040040">
    <property type="entry name" value="ATG11"/>
</dbReference>
<evidence type="ECO:0000256" key="5">
    <source>
        <dbReference type="SAM" id="MobiDB-lite"/>
    </source>
</evidence>
<evidence type="ECO:0000256" key="4">
    <source>
        <dbReference type="SAM" id="Coils"/>
    </source>
</evidence>
<reference evidence="7 8" key="1">
    <citation type="journal article" date="2018" name="Nat. Ecol. Evol.">
        <title>Pezizomycetes genomes reveal the molecular basis of ectomycorrhizal truffle lifestyle.</title>
        <authorList>
            <person name="Murat C."/>
            <person name="Payen T."/>
            <person name="Noel B."/>
            <person name="Kuo A."/>
            <person name="Morin E."/>
            <person name="Chen J."/>
            <person name="Kohler A."/>
            <person name="Krizsan K."/>
            <person name="Balestrini R."/>
            <person name="Da Silva C."/>
            <person name="Montanini B."/>
            <person name="Hainaut M."/>
            <person name="Levati E."/>
            <person name="Barry K.W."/>
            <person name="Belfiori B."/>
            <person name="Cichocki N."/>
            <person name="Clum A."/>
            <person name="Dockter R.B."/>
            <person name="Fauchery L."/>
            <person name="Guy J."/>
            <person name="Iotti M."/>
            <person name="Le Tacon F."/>
            <person name="Lindquist E.A."/>
            <person name="Lipzen A."/>
            <person name="Malagnac F."/>
            <person name="Mello A."/>
            <person name="Molinier V."/>
            <person name="Miyauchi S."/>
            <person name="Poulain J."/>
            <person name="Riccioni C."/>
            <person name="Rubini A."/>
            <person name="Sitrit Y."/>
            <person name="Splivallo R."/>
            <person name="Traeger S."/>
            <person name="Wang M."/>
            <person name="Zifcakova L."/>
            <person name="Wipf D."/>
            <person name="Zambonelli A."/>
            <person name="Paolocci F."/>
            <person name="Nowrousian M."/>
            <person name="Ottonello S."/>
            <person name="Baldrian P."/>
            <person name="Spatafora J.W."/>
            <person name="Henrissat B."/>
            <person name="Nagy L.G."/>
            <person name="Aury J.M."/>
            <person name="Wincker P."/>
            <person name="Grigoriev I.V."/>
            <person name="Bonfante P."/>
            <person name="Martin F.M."/>
        </authorList>
    </citation>
    <scope>NUCLEOTIDE SEQUENCE [LARGE SCALE GENOMIC DNA]</scope>
    <source>
        <strain evidence="7 8">ATCC MYA-4762</strain>
    </source>
</reference>
<dbReference type="GO" id="GO:0019901">
    <property type="term" value="F:protein kinase binding"/>
    <property type="evidence" value="ECO:0007669"/>
    <property type="project" value="TreeGrafter"/>
</dbReference>
<feature type="compositionally biased region" description="Pro residues" evidence="5">
    <location>
        <begin position="86"/>
        <end position="95"/>
    </location>
</feature>
<dbReference type="InParanoid" id="A0A3N4LHV5"/>
<dbReference type="Proteomes" id="UP000267821">
    <property type="component" value="Unassembled WGS sequence"/>
</dbReference>
<dbReference type="EMBL" id="ML121564">
    <property type="protein sequence ID" value="RPB21059.1"/>
    <property type="molecule type" value="Genomic_DNA"/>
</dbReference>
<keyword evidence="3" id="KW-0926">Vacuole</keyword>
<dbReference type="AlphaFoldDB" id="A0A3N4LHV5"/>
<feature type="coiled-coil region" evidence="4">
    <location>
        <begin position="235"/>
        <end position="262"/>
    </location>
</feature>
<dbReference type="GO" id="GO:0034045">
    <property type="term" value="C:phagophore assembly site membrane"/>
    <property type="evidence" value="ECO:0007669"/>
    <property type="project" value="UniProtKB-SubCell"/>
</dbReference>
<comment type="subunit">
    <text evidence="3">Homodimer.</text>
</comment>
<dbReference type="PANTHER" id="PTHR13222:SF1">
    <property type="entry name" value="RB1-INDUCIBLE COILED-COIL PROTEIN 1"/>
    <property type="match status" value="1"/>
</dbReference>
<dbReference type="GO" id="GO:0000045">
    <property type="term" value="P:autophagosome assembly"/>
    <property type="evidence" value="ECO:0007669"/>
    <property type="project" value="UniProtKB-UniRule"/>
</dbReference>
<keyword evidence="3" id="KW-0653">Protein transport</keyword>
<sequence>MSLLIITAKDGAQYQADPRTLANLRDLRAWIEDHAKIAAANQILLSGRGTQLREATLATETEVFVFDRKILDHNTKPPLLQTPSLASPPSPPTEPPTQKDHAGWIAAFKKHLQWAESVLTKGRSLAAAISTAEAQMKNIQRSVVVAADNLDNHVVTFQNKLHDRQEDAGSTLRNQEEVFNNWENSVRIATQVTLHTGFMNIAQRQANSSRGPAALADLVNVGELKKAHAVSELKAQEFINNMENVRAEVEDIVKRNASLRDDIQRTAVGSSGNYQSDEPQNILEDMEAMTKRLHGDQSRVQDAHSLAQVAKWAQTHTKDVLPVLGGLLTEMSRLHQQAISQKNNVILAAHKNMIGVVQVQSSLGFLSPLFEKAQLPESESFLFLARAHRLPDVYGALLIECVRRREWSEKLMTESRRLAEELASLKNEEEKRRKKWQNQVGNMLPFTVGESRVLSLEVNLEGNDDRWPQVSRQDVEAFLEQCKHIPQMENTLKEVTQLYHDLDKPRKPTRRVKGFKAGSVHEAVMGASSYLMEDARELQDKVSFLENQDLNQKSRIRRLEDLLHRAYGRAGSGFPPSSPIPGQYSNLGPGILGSSPSMNGMNGIPPQGPPVPSRRLSANMEQSERERNMAAKILSLETDLSQEKERTLRLQKEAADRVAMEQQINERIMEADHTKIDLLANLEAQQQEFVLERKEFQRGLAELRQELDEAYEDLHRVEELKSVEMERKKTGRGSIARRLRN</sequence>
<dbReference type="InterPro" id="IPR045326">
    <property type="entry name" value="ATG17-like_dom"/>
</dbReference>
<comment type="similarity">
    <text evidence="3">Belongs to the ATG11 family.</text>
</comment>
<dbReference type="GO" id="GO:0060090">
    <property type="term" value="F:molecular adaptor activity"/>
    <property type="evidence" value="ECO:0007669"/>
    <property type="project" value="TreeGrafter"/>
</dbReference>
<dbReference type="GO" id="GO:0005774">
    <property type="term" value="C:vacuolar membrane"/>
    <property type="evidence" value="ECO:0007669"/>
    <property type="project" value="UniProtKB-SubCell"/>
</dbReference>